<name>A0ABU9DNL0_9BACL</name>
<feature type="coiled-coil region" evidence="1">
    <location>
        <begin position="18"/>
        <end position="52"/>
    </location>
</feature>
<evidence type="ECO:0000256" key="1">
    <source>
        <dbReference type="SAM" id="Coils"/>
    </source>
</evidence>
<dbReference type="InterPro" id="IPR019673">
    <property type="entry name" value="Spore_germination_GerPC"/>
</dbReference>
<dbReference type="Pfam" id="PF10737">
    <property type="entry name" value="GerPC"/>
    <property type="match status" value="1"/>
</dbReference>
<gene>
    <name evidence="2" type="primary">gerPC</name>
    <name evidence="2" type="ORF">WMW72_17975</name>
</gene>
<dbReference type="Proteomes" id="UP001469365">
    <property type="component" value="Unassembled WGS sequence"/>
</dbReference>
<dbReference type="EMBL" id="JBBPCC010000011">
    <property type="protein sequence ID" value="MEK8129796.1"/>
    <property type="molecule type" value="Genomic_DNA"/>
</dbReference>
<sequence>MGLNSNFETYFQQLHSYLKWQTDRIRYLESRLDRMEKELEQVKNQDRIHIDKIEYNFDQLKVETLEGTLNVGMSPAGLGGQSIDDLAVGGKTITTNTSRSEAFERIQKQVNSYLDQQLPGELTQLQEQYQLKKEEGLVQKIALDLQGQTGQRIEYYMETVAGPAPRSITPEQERVVADDVINDIRAGLDQYVLKLQQQGGGSDAAGQSGGDLSAGGK</sequence>
<comment type="caution">
    <text evidence="2">The sequence shown here is derived from an EMBL/GenBank/DDBJ whole genome shotgun (WGS) entry which is preliminary data.</text>
</comment>
<evidence type="ECO:0000313" key="2">
    <source>
        <dbReference type="EMBL" id="MEK8129796.1"/>
    </source>
</evidence>
<keyword evidence="3" id="KW-1185">Reference proteome</keyword>
<organism evidence="2 3">
    <name type="scientific">Paenibacillus filicis</name>
    <dbReference type="NCBI Taxonomy" id="669464"/>
    <lineage>
        <taxon>Bacteria</taxon>
        <taxon>Bacillati</taxon>
        <taxon>Bacillota</taxon>
        <taxon>Bacilli</taxon>
        <taxon>Bacillales</taxon>
        <taxon>Paenibacillaceae</taxon>
        <taxon>Paenibacillus</taxon>
    </lineage>
</organism>
<dbReference type="RefSeq" id="WP_341416910.1">
    <property type="nucleotide sequence ID" value="NZ_JBBPCC010000011.1"/>
</dbReference>
<accession>A0ABU9DNL0</accession>
<keyword evidence="1" id="KW-0175">Coiled coil</keyword>
<proteinExistence type="predicted"/>
<protein>
    <submittedName>
        <fullName evidence="2">Spore germination protein GerPC</fullName>
    </submittedName>
</protein>
<reference evidence="2 3" key="1">
    <citation type="submission" date="2024-04" db="EMBL/GenBank/DDBJ databases">
        <title>draft genome sequnece of Paenibacillus filicis.</title>
        <authorList>
            <person name="Kim D.-U."/>
        </authorList>
    </citation>
    <scope>NUCLEOTIDE SEQUENCE [LARGE SCALE GENOMIC DNA]</scope>
    <source>
        <strain evidence="2 3">KACC14197</strain>
    </source>
</reference>
<evidence type="ECO:0000313" key="3">
    <source>
        <dbReference type="Proteomes" id="UP001469365"/>
    </source>
</evidence>